<dbReference type="STRING" id="47864.GA0070560_108181"/>
<keyword evidence="4" id="KW-1185">Reference proteome</keyword>
<dbReference type="AlphaFoldDB" id="A0A1C5I7G6"/>
<gene>
    <name evidence="3" type="ORF">GA0070560_108181</name>
</gene>
<dbReference type="GO" id="GO:0016874">
    <property type="term" value="F:ligase activity"/>
    <property type="evidence" value="ECO:0007669"/>
    <property type="project" value="UniProtKB-KW"/>
</dbReference>
<dbReference type="Pfam" id="PF00501">
    <property type="entry name" value="AMP-binding"/>
    <property type="match status" value="1"/>
</dbReference>
<sequence length="538" mass="57332">MTELDLSPTPTITWPDSYATEPGLSLEEIVRPYGSSTVVSFLAADGTRDSASYDLLARRIATAAHRLRAAGLRPGDPVAVTLTNDLPTVTAALGVWAAGGTLVSLPPPPRRNREGYAERFGAVLDAMECRLHLTEAPDAAPLTARVRPLPIAALQGEERVGDPEPAIPRTALVQFTSGSIGTPKGVAVRGDAFAGHVKMISRCFDLEPGRDTVATWLPLYHDLGFVCFFGSALYARTNQTHLDPKAFVLDPSRWLTLLAEERATVSGAPNFGFRLASRVPYPEGLDLSAMRCCLNAAERVVWSDLLDFHKVAGPLGFRWEAVMPAYGLAEGTVGVSCTVRGRGPMLGPDGHVSLGPPLPGNRYTVSAGPAPGSLLLDSDWLFEGYWTADGFQRREAGLFDTDDAAFVHDGELFVVGRRADVASVSGHNVFAEDVEAVALTSGGPELLGCAAFKHRSEGGERFGLVLEISPRAREAAPELARAARRAVSETLGTRVAPLLVVQRGAIPRTTSGKPRRAALREAVLGGELPPRRVLATLA</sequence>
<dbReference type="GO" id="GO:0005886">
    <property type="term" value="C:plasma membrane"/>
    <property type="evidence" value="ECO:0007669"/>
    <property type="project" value="TreeGrafter"/>
</dbReference>
<keyword evidence="3" id="KW-0436">Ligase</keyword>
<dbReference type="InterPro" id="IPR000873">
    <property type="entry name" value="AMP-dep_synth/lig_dom"/>
</dbReference>
<evidence type="ECO:0000259" key="2">
    <source>
        <dbReference type="Pfam" id="PF00501"/>
    </source>
</evidence>
<dbReference type="Proteomes" id="UP000199408">
    <property type="component" value="Unassembled WGS sequence"/>
</dbReference>
<organism evidence="3 4">
    <name type="scientific">Micromonospora halophytica</name>
    <dbReference type="NCBI Taxonomy" id="47864"/>
    <lineage>
        <taxon>Bacteria</taxon>
        <taxon>Bacillati</taxon>
        <taxon>Actinomycetota</taxon>
        <taxon>Actinomycetes</taxon>
        <taxon>Micromonosporales</taxon>
        <taxon>Micromonosporaceae</taxon>
        <taxon>Micromonospora</taxon>
    </lineage>
</organism>
<dbReference type="InterPro" id="IPR020845">
    <property type="entry name" value="AMP-binding_CS"/>
</dbReference>
<dbReference type="Gene3D" id="3.30.300.30">
    <property type="match status" value="1"/>
</dbReference>
<reference evidence="4" key="1">
    <citation type="submission" date="2016-06" db="EMBL/GenBank/DDBJ databases">
        <authorList>
            <person name="Varghese N."/>
        </authorList>
    </citation>
    <scope>NUCLEOTIDE SEQUENCE [LARGE SCALE GENOMIC DNA]</scope>
    <source>
        <strain evidence="4">DSM 43171</strain>
    </source>
</reference>
<dbReference type="RefSeq" id="WP_091296444.1">
    <property type="nucleotide sequence ID" value="NZ_FMDN01000008.1"/>
</dbReference>
<evidence type="ECO:0000256" key="1">
    <source>
        <dbReference type="ARBA" id="ARBA00006432"/>
    </source>
</evidence>
<feature type="domain" description="AMP-dependent synthetase/ligase" evidence="2">
    <location>
        <begin position="36"/>
        <end position="386"/>
    </location>
</feature>
<dbReference type="GO" id="GO:0070566">
    <property type="term" value="F:adenylyltransferase activity"/>
    <property type="evidence" value="ECO:0007669"/>
    <property type="project" value="TreeGrafter"/>
</dbReference>
<protein>
    <submittedName>
        <fullName evidence="3">Acyl-CoA synthetase (AMP-forming)/AMP-acid ligase II</fullName>
    </submittedName>
</protein>
<accession>A0A1C5I7G6</accession>
<dbReference type="InterPro" id="IPR042099">
    <property type="entry name" value="ANL_N_sf"/>
</dbReference>
<dbReference type="InterPro" id="IPR045851">
    <property type="entry name" value="AMP-bd_C_sf"/>
</dbReference>
<dbReference type="OrthoDB" id="3671040at2"/>
<name>A0A1C5I7G6_9ACTN</name>
<dbReference type="Gene3D" id="3.40.50.12780">
    <property type="entry name" value="N-terminal domain of ligase-like"/>
    <property type="match status" value="1"/>
</dbReference>
<evidence type="ECO:0000313" key="3">
    <source>
        <dbReference type="EMBL" id="SCG54294.1"/>
    </source>
</evidence>
<dbReference type="PANTHER" id="PTHR22754">
    <property type="entry name" value="DISCO-INTERACTING PROTEIN 2 DIP2 -RELATED"/>
    <property type="match status" value="1"/>
</dbReference>
<proteinExistence type="inferred from homology"/>
<dbReference type="PANTHER" id="PTHR22754:SF32">
    <property type="entry name" value="DISCO-INTERACTING PROTEIN 2"/>
    <property type="match status" value="1"/>
</dbReference>
<comment type="similarity">
    <text evidence="1">Belongs to the ATP-dependent AMP-binding enzyme family.</text>
</comment>
<dbReference type="GO" id="GO:0006633">
    <property type="term" value="P:fatty acid biosynthetic process"/>
    <property type="evidence" value="ECO:0007669"/>
    <property type="project" value="TreeGrafter"/>
</dbReference>
<dbReference type="EMBL" id="FMDN01000008">
    <property type="protein sequence ID" value="SCG54294.1"/>
    <property type="molecule type" value="Genomic_DNA"/>
</dbReference>
<evidence type="ECO:0000313" key="4">
    <source>
        <dbReference type="Proteomes" id="UP000199408"/>
    </source>
</evidence>
<dbReference type="SUPFAM" id="SSF56801">
    <property type="entry name" value="Acetyl-CoA synthetase-like"/>
    <property type="match status" value="1"/>
</dbReference>
<dbReference type="PROSITE" id="PS00455">
    <property type="entry name" value="AMP_BINDING"/>
    <property type="match status" value="1"/>
</dbReference>